<name>A0ABP7AX41_9PSEU</name>
<organism evidence="1 2">
    <name type="scientific">Lentzea roselyniae</name>
    <dbReference type="NCBI Taxonomy" id="531940"/>
    <lineage>
        <taxon>Bacteria</taxon>
        <taxon>Bacillati</taxon>
        <taxon>Actinomycetota</taxon>
        <taxon>Actinomycetes</taxon>
        <taxon>Pseudonocardiales</taxon>
        <taxon>Pseudonocardiaceae</taxon>
        <taxon>Lentzea</taxon>
    </lineage>
</organism>
<comment type="caution">
    <text evidence="1">The sequence shown here is derived from an EMBL/GenBank/DDBJ whole genome shotgun (WGS) entry which is preliminary data.</text>
</comment>
<dbReference type="EMBL" id="BAABBE010000008">
    <property type="protein sequence ID" value="GAA3642600.1"/>
    <property type="molecule type" value="Genomic_DNA"/>
</dbReference>
<evidence type="ECO:0000313" key="2">
    <source>
        <dbReference type="Proteomes" id="UP001500711"/>
    </source>
</evidence>
<keyword evidence="2" id="KW-1185">Reference proteome</keyword>
<proteinExistence type="predicted"/>
<evidence type="ECO:0000313" key="1">
    <source>
        <dbReference type="EMBL" id="GAA3642600.1"/>
    </source>
</evidence>
<protein>
    <submittedName>
        <fullName evidence="1">Uncharacterized protein</fullName>
    </submittedName>
</protein>
<gene>
    <name evidence="1" type="ORF">GCM10022267_31500</name>
</gene>
<dbReference type="Proteomes" id="UP001500711">
    <property type="component" value="Unassembled WGS sequence"/>
</dbReference>
<sequence length="52" mass="5593">MVVTREITDGLFKGYQIAADTPVVAIDAFTKACESPEGLTQVVARHSISLSR</sequence>
<reference evidence="2" key="1">
    <citation type="journal article" date="2019" name="Int. J. Syst. Evol. Microbiol.">
        <title>The Global Catalogue of Microorganisms (GCM) 10K type strain sequencing project: providing services to taxonomists for standard genome sequencing and annotation.</title>
        <authorList>
            <consortium name="The Broad Institute Genomics Platform"/>
            <consortium name="The Broad Institute Genome Sequencing Center for Infectious Disease"/>
            <person name="Wu L."/>
            <person name="Ma J."/>
        </authorList>
    </citation>
    <scope>NUCLEOTIDE SEQUENCE [LARGE SCALE GENOMIC DNA]</scope>
    <source>
        <strain evidence="2">JCM 17494</strain>
    </source>
</reference>
<accession>A0ABP7AX41</accession>